<proteinExistence type="predicted"/>
<dbReference type="EMBL" id="LT607410">
    <property type="protein sequence ID" value="SCF19411.1"/>
    <property type="molecule type" value="Genomic_DNA"/>
</dbReference>
<evidence type="ECO:0000256" key="1">
    <source>
        <dbReference type="SAM" id="MobiDB-lite"/>
    </source>
</evidence>
<feature type="region of interest" description="Disordered" evidence="1">
    <location>
        <begin position="509"/>
        <end position="546"/>
    </location>
</feature>
<sequence length="824" mass="89131">MTEWDELRGAAPPALLRRRPLADAEEVLVLTYTCDLSFFEDVCLREAQAVRARTTVLYDADQLTQGPRRPDYLALPVVCKAGGAFHPKLVVIASEVDAVVAIGSGNATASGWHHNAEVWTLLPGDGPTAPALFHDLADWLRRLPEAVWMEDLGQERLERVADLLTTRPADAEPGQPLLVTTAVRPIVEQLPVPDSPVTSLAVAAPFFDPGAAALGRLVDRFTADQLHLLLTRDVQCDVDSLAEVLKRAPGGTVSTPESSRYHHGKIVEWRTADRAWALTGSANCSKAALIDTMATGGNCELGLLTTVDESLIDAVPDRPVDLSQPDDLHVREPGPHAATSTALRVLGVRVGAERVEATVLAGDGLAPSWLAVADLRLDHERSDGKLHRYTAAVTPDWAVIANGLATAHVVTDAGAQIRDVVVTDVTAALSRIDRPSPLEHTSLPLVVADQAHMAALFEALTHLASVRPDRIAAPPGTSRRRQVEGRIKTAVGPALLRFALGLEAGRPASPDDDVIFDGPRHPELEPSSTGKGHLGSGPDSPPTHPETVATVLDALTERQRKQLRRDVVSLVDASEEWPLPAKLAASRLVLTLTAGGLWPDATEWSAILYWVVVQLRVADREESLDGEHSALATIGLVALRRGIDLRDEPDHQLGTRFEELRIAYQARTTWLSAAPAETVRRYAVGLGGRTLGRLFERTDFVAELRWILGRTALHDAVDRLHGAYLDEGSTIRVTLGRSTRLAVIGALDALRDFPDAHVASEDGPEVHGWWNGRRLLLVTRSGATWRAEVWSNLMTGIATYSRGTPLRPADRRWTASSPENALGT</sequence>
<name>A0A1C4YGC9_9ACTN</name>
<evidence type="ECO:0008006" key="3">
    <source>
        <dbReference type="Google" id="ProtNLM"/>
    </source>
</evidence>
<protein>
    <recommendedName>
        <fullName evidence="3">PLD-like domain-containing protein</fullName>
    </recommendedName>
</protein>
<dbReference type="AlphaFoldDB" id="A0A1C4YGC9"/>
<reference evidence="2" key="1">
    <citation type="submission" date="2016-06" db="EMBL/GenBank/DDBJ databases">
        <authorList>
            <person name="Kjaerup R.B."/>
            <person name="Dalgaard T.S."/>
            <person name="Juul-Madsen H.R."/>
        </authorList>
    </citation>
    <scope>NUCLEOTIDE SEQUENCE [LARGE SCALE GENOMIC DNA]</scope>
    <source>
        <strain evidence="2">DSM 43821</strain>
    </source>
</reference>
<evidence type="ECO:0000313" key="2">
    <source>
        <dbReference type="EMBL" id="SCF19411.1"/>
    </source>
</evidence>
<dbReference type="Gene3D" id="3.30.870.10">
    <property type="entry name" value="Endonuclease Chain A"/>
    <property type="match status" value="1"/>
</dbReference>
<dbReference type="RefSeq" id="WP_088961935.1">
    <property type="nucleotide sequence ID" value="NZ_LT607410.1"/>
</dbReference>
<gene>
    <name evidence="2" type="ORF">GA0074696_3333</name>
</gene>
<dbReference type="Proteomes" id="UP000198228">
    <property type="component" value="Chromosome I"/>
</dbReference>
<accession>A0A1C4YGC9</accession>
<organism evidence="2">
    <name type="scientific">Micromonospora purpureochromogenes</name>
    <dbReference type="NCBI Taxonomy" id="47872"/>
    <lineage>
        <taxon>Bacteria</taxon>
        <taxon>Bacillati</taxon>
        <taxon>Actinomycetota</taxon>
        <taxon>Actinomycetes</taxon>
        <taxon>Micromonosporales</taxon>
        <taxon>Micromonosporaceae</taxon>
        <taxon>Micromonospora</taxon>
    </lineage>
</organism>